<evidence type="ECO:0000313" key="2">
    <source>
        <dbReference type="WBParaSite" id="MBELARI_LOCUS10684"/>
    </source>
</evidence>
<evidence type="ECO:0000313" key="1">
    <source>
        <dbReference type="Proteomes" id="UP000887575"/>
    </source>
</evidence>
<proteinExistence type="predicted"/>
<dbReference type="AlphaFoldDB" id="A0AAF3E9U9"/>
<dbReference type="WBParaSite" id="MBELARI_LOCUS10684">
    <property type="protein sequence ID" value="MBELARI_LOCUS10684"/>
    <property type="gene ID" value="MBELARI_LOCUS10684"/>
</dbReference>
<dbReference type="Proteomes" id="UP000887575">
    <property type="component" value="Unassembled WGS sequence"/>
</dbReference>
<protein>
    <submittedName>
        <fullName evidence="2">Uncharacterized protein</fullName>
    </submittedName>
</protein>
<name>A0AAF3E9U9_9BILA</name>
<organism evidence="1 2">
    <name type="scientific">Mesorhabditis belari</name>
    <dbReference type="NCBI Taxonomy" id="2138241"/>
    <lineage>
        <taxon>Eukaryota</taxon>
        <taxon>Metazoa</taxon>
        <taxon>Ecdysozoa</taxon>
        <taxon>Nematoda</taxon>
        <taxon>Chromadorea</taxon>
        <taxon>Rhabditida</taxon>
        <taxon>Rhabditina</taxon>
        <taxon>Rhabditomorpha</taxon>
        <taxon>Rhabditoidea</taxon>
        <taxon>Rhabditidae</taxon>
        <taxon>Mesorhabditinae</taxon>
        <taxon>Mesorhabditis</taxon>
    </lineage>
</organism>
<reference evidence="2" key="1">
    <citation type="submission" date="2024-02" db="UniProtKB">
        <authorList>
            <consortium name="WormBaseParasite"/>
        </authorList>
    </citation>
    <scope>IDENTIFICATION</scope>
</reference>
<accession>A0AAF3E9U9</accession>
<keyword evidence="1" id="KW-1185">Reference proteome</keyword>
<sequence>MATLFELSASDLYSIVKKIRPDAATSVSPDDAPSLQSKVTEWLLLNNFSTLHKFAKSDLNDWEVSRDDDCESCKKFKEKHKVKTQVIMTQPTPLGDLLTFDVKNGDPISPSPNETSRVEKSCGMWARECLTMCCRPPNRAISMISSCVRRKA</sequence>